<proteinExistence type="predicted"/>
<protein>
    <recommendedName>
        <fullName evidence="3">Mitochondrial carrier family protein</fullName>
    </recommendedName>
</protein>
<organism evidence="1 2">
    <name type="scientific">Leishmania donovani</name>
    <dbReference type="NCBI Taxonomy" id="5661"/>
    <lineage>
        <taxon>Eukaryota</taxon>
        <taxon>Discoba</taxon>
        <taxon>Euglenozoa</taxon>
        <taxon>Kinetoplastea</taxon>
        <taxon>Metakinetoplastina</taxon>
        <taxon>Trypanosomatida</taxon>
        <taxon>Trypanosomatidae</taxon>
        <taxon>Leishmaniinae</taxon>
        <taxon>Leishmania</taxon>
    </lineage>
</organism>
<comment type="caution">
    <text evidence="1">The sequence shown here is derived from an EMBL/GenBank/DDBJ whole genome shotgun (WGS) entry which is preliminary data.</text>
</comment>
<evidence type="ECO:0000313" key="2">
    <source>
        <dbReference type="Proteomes" id="UP000318821"/>
    </source>
</evidence>
<dbReference type="EMBL" id="RHLD01000029">
    <property type="protein sequence ID" value="TPP46401.1"/>
    <property type="molecule type" value="Genomic_DNA"/>
</dbReference>
<dbReference type="PANTHER" id="PTHR37845">
    <property type="entry name" value="SEQUENCE ORPHAN"/>
    <property type="match status" value="1"/>
</dbReference>
<reference evidence="2" key="1">
    <citation type="submission" date="2019-02" db="EMBL/GenBank/DDBJ databases">
        <title>FDA dAtabase for Regulatory Grade micrObial Sequences (FDA-ARGOS): Supporting development and validation of Infectious Disease Dx tests.</title>
        <authorList>
            <person name="Duncan R."/>
            <person name="Fisher C."/>
            <person name="Tallon L."/>
            <person name="Sadzewicz L."/>
            <person name="Sengamalay N."/>
            <person name="Ott S."/>
            <person name="Godinez A."/>
            <person name="Nagaraj S."/>
            <person name="Vavikolanu K."/>
            <person name="Vyas G."/>
            <person name="Nadendla S."/>
            <person name="Aluvathingal J."/>
            <person name="Sichtig H."/>
        </authorList>
    </citation>
    <scope>NUCLEOTIDE SEQUENCE [LARGE SCALE GENOMIC DNA]</scope>
    <source>
        <strain evidence="2">FDAARGOS_360</strain>
    </source>
</reference>
<evidence type="ECO:0000313" key="1">
    <source>
        <dbReference type="EMBL" id="TPP46401.1"/>
    </source>
</evidence>
<gene>
    <name evidence="1" type="ORF">CGC20_0295</name>
</gene>
<name>A0A504XBX5_LEIDO</name>
<dbReference type="PANTHER" id="PTHR37845:SF1">
    <property type="entry name" value="SEQUENCE ORPHAN"/>
    <property type="match status" value="1"/>
</dbReference>
<dbReference type="InterPro" id="IPR038781">
    <property type="entry name" value="C365.16-ike"/>
</dbReference>
<sequence length="379" mass="41217">MPDAAPATSPALVMTEAELRKALQPAPLHKVKNFSGATIAADCSTAVAVALTAAIPISIIDYSIMARVAGVSPSSTQELFKGVTTVLFRPHKFFFPCAENKCSLVYRVCATTYGFTYIGSNLAKSYCESHGMEKDANLAAGIVSGVMNTVFTIWKDSIILRALPPVNPKDLSSAKKPVPFLTRALFCGRDTLTCVAAFTFVPIVASWISGYAYHQKRLPQASDAILPENEGKVRLPISCVDTAQMLTPALLQFVTTLMHITAIRYRQMYPHFSLKDLSDSMRSTYISSTLLRICRIMPAFGIGGIMNRELRSSLLDKADPSSGRPLRAIPYRSHYMLKSILLPSILSGASPPARKRVQVCVRPVEAVATLADDGQIIIK</sequence>
<dbReference type="VEuPathDB" id="TriTrypDB:LdCL_350019600"/>
<dbReference type="VEuPathDB" id="TriTrypDB:LdBPK_351470.1"/>
<accession>A0A504XBX5</accession>
<dbReference type="Proteomes" id="UP000318821">
    <property type="component" value="Unassembled WGS sequence"/>
</dbReference>
<dbReference type="VEuPathDB" id="TriTrypDB:LDHU3_35.1920"/>
<evidence type="ECO:0008006" key="3">
    <source>
        <dbReference type="Google" id="ProtNLM"/>
    </source>
</evidence>
<dbReference type="GO" id="GO:0005739">
    <property type="term" value="C:mitochondrion"/>
    <property type="evidence" value="ECO:0007669"/>
    <property type="project" value="TreeGrafter"/>
</dbReference>
<dbReference type="AlphaFoldDB" id="A0A504XBX5"/>